<feature type="compositionally biased region" description="Polar residues" evidence="1">
    <location>
        <begin position="343"/>
        <end position="354"/>
    </location>
</feature>
<dbReference type="PATRIC" id="fig|1276920.7.peg.3939"/>
<sequence>MPSGRIIPILQQPPSGVPYERAQKHWRVSNQPSFESSTDPDALWAEFSHRISGQARVRVSRDSGRNYPQRYERDLTRDRPSQPAAVIIHGVDGACRTLCLDFDTSKGGQEAVDADVRALTQWLHDHGLKWIQDYSPNGGRHVYVPLSTPMPFHTSRDMVTALSRRHKSLDPTPHQNLRHGCIRVPGSSHKSGGYQKLEMSVRMAQSVFDSPADETAVQALIKDLDPEIHSMEAEAQTEAVLAISMSAPGSRMSRTMTVLASQGIYDSARYSSPSEARQAVVLAAAAAGMNSTDIDRRTKDGTWPGLAQFYARYSPANRSKALHRDWISAQRFMAQSRGKKSVQKTNTSQPSTQGGRYKADISSAAAEHQFIRSWRTALRIAEPRYGASKVGLARRMILRAIGEAAHKTESRIVEFGVRSLAVASGVEPTTVAAHLRALRSEPDPLIAHTAEAIGVNADQYTLVIPSHIEEGANEISWRKGKVHAMRPAFRLLGMPAAFVYEAIEHSPALVKDIVAETRMSRSTVHEALEILAAWNLVRRCENGWEAVASTSLAALAEILGVADFVADQIHKHRAERAAWRQWLAQRQAGPLLLLSPGDDYPWEEFEGPPDEWTLSDMMLRRAS</sequence>
<name>M7MKH5_9MICC</name>
<dbReference type="InterPro" id="IPR036388">
    <property type="entry name" value="WH-like_DNA-bd_sf"/>
</dbReference>
<evidence type="ECO:0000313" key="2">
    <source>
        <dbReference type="EMBL" id="EMQ96807.1"/>
    </source>
</evidence>
<evidence type="ECO:0000256" key="1">
    <source>
        <dbReference type="SAM" id="MobiDB-lite"/>
    </source>
</evidence>
<evidence type="ECO:0000313" key="3">
    <source>
        <dbReference type="Proteomes" id="UP000012015"/>
    </source>
</evidence>
<comment type="caution">
    <text evidence="2">The sequence shown here is derived from an EMBL/GenBank/DDBJ whole genome shotgun (WGS) entry which is preliminary data.</text>
</comment>
<dbReference type="Proteomes" id="UP000012015">
    <property type="component" value="Unassembled WGS sequence"/>
</dbReference>
<reference evidence="2 3" key="1">
    <citation type="journal article" date="2013" name="Genome Announc.">
        <title>Draft Genome Sequence of Arthrobacter gangotriensis Strain Lz1yT, Isolated from a Penguin Rookery Soil Sample Collected in Antarctica, near the Indian Station Dakshin Gangotri.</title>
        <authorList>
            <person name="Shivaji S."/>
            <person name="Ara S."/>
            <person name="Bandi S."/>
            <person name="Singh A."/>
            <person name="Kumar Pinnaka A."/>
        </authorList>
    </citation>
    <scope>NUCLEOTIDE SEQUENCE [LARGE SCALE GENOMIC DNA]</scope>
    <source>
        <strain evidence="2 3">Lz1y</strain>
    </source>
</reference>
<organism evidence="2 3">
    <name type="scientific">Paeniglutamicibacter gangotriensis Lz1y</name>
    <dbReference type="NCBI Taxonomy" id="1276920"/>
    <lineage>
        <taxon>Bacteria</taxon>
        <taxon>Bacillati</taxon>
        <taxon>Actinomycetota</taxon>
        <taxon>Actinomycetes</taxon>
        <taxon>Micrococcales</taxon>
        <taxon>Micrococcaceae</taxon>
        <taxon>Paeniglutamicibacter</taxon>
    </lineage>
</organism>
<proteinExistence type="predicted"/>
<dbReference type="Gene3D" id="1.10.10.10">
    <property type="entry name" value="Winged helix-like DNA-binding domain superfamily/Winged helix DNA-binding domain"/>
    <property type="match status" value="1"/>
</dbReference>
<dbReference type="EMBL" id="AOCK01000014">
    <property type="protein sequence ID" value="EMQ96807.1"/>
    <property type="molecule type" value="Genomic_DNA"/>
</dbReference>
<dbReference type="AlphaFoldDB" id="M7MKH5"/>
<protein>
    <submittedName>
        <fullName evidence="2">Uncharacterized protein</fullName>
    </submittedName>
</protein>
<accession>M7MKH5</accession>
<keyword evidence="3" id="KW-1185">Reference proteome</keyword>
<feature type="region of interest" description="Disordered" evidence="1">
    <location>
        <begin position="337"/>
        <end position="358"/>
    </location>
</feature>
<dbReference type="eggNOG" id="COG1802">
    <property type="taxonomic scope" value="Bacteria"/>
</dbReference>
<gene>
    <name evidence="2" type="ORF">ADIAG_03944</name>
</gene>